<dbReference type="OrthoDB" id="6252479at2759"/>
<feature type="compositionally biased region" description="Basic and acidic residues" evidence="1">
    <location>
        <begin position="232"/>
        <end position="248"/>
    </location>
</feature>
<dbReference type="STRING" id="333673.A0A3M0JA82"/>
<dbReference type="Proteomes" id="UP000269221">
    <property type="component" value="Unassembled WGS sequence"/>
</dbReference>
<evidence type="ECO:0000256" key="1">
    <source>
        <dbReference type="SAM" id="MobiDB-lite"/>
    </source>
</evidence>
<feature type="region of interest" description="Disordered" evidence="1">
    <location>
        <begin position="227"/>
        <end position="248"/>
    </location>
</feature>
<feature type="region of interest" description="Disordered" evidence="1">
    <location>
        <begin position="342"/>
        <end position="374"/>
    </location>
</feature>
<comment type="caution">
    <text evidence="2">The sequence shown here is derived from an EMBL/GenBank/DDBJ whole genome shotgun (WGS) entry which is preliminary data.</text>
</comment>
<organism evidence="2 3">
    <name type="scientific">Hirundo rustica rustica</name>
    <dbReference type="NCBI Taxonomy" id="333673"/>
    <lineage>
        <taxon>Eukaryota</taxon>
        <taxon>Metazoa</taxon>
        <taxon>Chordata</taxon>
        <taxon>Craniata</taxon>
        <taxon>Vertebrata</taxon>
        <taxon>Euteleostomi</taxon>
        <taxon>Archelosauria</taxon>
        <taxon>Archosauria</taxon>
        <taxon>Dinosauria</taxon>
        <taxon>Saurischia</taxon>
        <taxon>Theropoda</taxon>
        <taxon>Coelurosauria</taxon>
        <taxon>Aves</taxon>
        <taxon>Neognathae</taxon>
        <taxon>Neoaves</taxon>
        <taxon>Telluraves</taxon>
        <taxon>Australaves</taxon>
        <taxon>Passeriformes</taxon>
        <taxon>Sylvioidea</taxon>
        <taxon>Hirundinidae</taxon>
        <taxon>Hirundo</taxon>
    </lineage>
</organism>
<keyword evidence="3" id="KW-1185">Reference proteome</keyword>
<accession>A0A3M0JA82</accession>
<protein>
    <submittedName>
        <fullName evidence="2">Uncharacterized protein</fullName>
    </submittedName>
</protein>
<name>A0A3M0JA82_HIRRU</name>
<proteinExistence type="predicted"/>
<evidence type="ECO:0000313" key="3">
    <source>
        <dbReference type="Proteomes" id="UP000269221"/>
    </source>
</evidence>
<feature type="compositionally biased region" description="Basic and acidic residues" evidence="1">
    <location>
        <begin position="346"/>
        <end position="367"/>
    </location>
</feature>
<gene>
    <name evidence="2" type="ORF">DUI87_25679</name>
</gene>
<reference evidence="2 3" key="1">
    <citation type="submission" date="2018-07" db="EMBL/GenBank/DDBJ databases">
        <title>A high quality draft genome assembly of the barn swallow (H. rustica rustica).</title>
        <authorList>
            <person name="Formenti G."/>
            <person name="Chiara M."/>
            <person name="Poveda L."/>
            <person name="Francoijs K.-J."/>
            <person name="Bonisoli-Alquati A."/>
            <person name="Canova L."/>
            <person name="Gianfranceschi L."/>
            <person name="Horner D.S."/>
            <person name="Saino N."/>
        </authorList>
    </citation>
    <scope>NUCLEOTIDE SEQUENCE [LARGE SCALE GENOMIC DNA]</scope>
    <source>
        <strain evidence="2">Chelidonia</strain>
        <tissue evidence="2">Blood</tissue>
    </source>
</reference>
<dbReference type="EMBL" id="QRBI01000155">
    <property type="protein sequence ID" value="RMB97822.1"/>
    <property type="molecule type" value="Genomic_DNA"/>
</dbReference>
<evidence type="ECO:0000313" key="2">
    <source>
        <dbReference type="EMBL" id="RMB97822.1"/>
    </source>
</evidence>
<sequence length="374" mass="42125">MIFVAVKCKRDNKEIRTYNCRIAEYSYGHQKKSSKKKKISKNDIRLVPRDVEETDKMNVVSCSSLTSSLNYFDYHQQTLPLGCRRSESTFLNVESQNNRNAGSNHIYHHTFTGQSPQQPDLIINGMPLPEKDDGFKIITFIFGSRPTIVHTEYNFVKGSADVASFNLGQKECLESKREKSVISPVPCKMHWSDLPLQKTENYSFDSNYVNSRAHLIKSSSTFKDLEGNSLKDSGHEESDQTDSEHDVQRGLYCDTAVNDVLNTSVPSMGSQGPEQEQSEGFHCREECRILGHSDRCWMPRGAVPSRAKSPEHGRNVIALSIEATAVDAEPYADCGAKRTFATFGKEGGEPPAEERLANPQRQKERWTRPPAAPR</sequence>
<dbReference type="AlphaFoldDB" id="A0A3M0JA82"/>